<dbReference type="KEGG" id="mic:Mic7113_0055"/>
<evidence type="ECO:0000313" key="2">
    <source>
        <dbReference type="EMBL" id="AFZ15998.1"/>
    </source>
</evidence>
<feature type="transmembrane region" description="Helical" evidence="1">
    <location>
        <begin position="256"/>
        <end position="273"/>
    </location>
</feature>
<feature type="transmembrane region" description="Helical" evidence="1">
    <location>
        <begin position="12"/>
        <end position="38"/>
    </location>
</feature>
<dbReference type="Proteomes" id="UP000010471">
    <property type="component" value="Chromosome"/>
</dbReference>
<dbReference type="HOGENOM" id="CLU_1007667_0_0_3"/>
<evidence type="ECO:0000256" key="1">
    <source>
        <dbReference type="SAM" id="Phobius"/>
    </source>
</evidence>
<accession>K9W701</accession>
<feature type="transmembrane region" description="Helical" evidence="1">
    <location>
        <begin position="50"/>
        <end position="68"/>
    </location>
</feature>
<dbReference type="RefSeq" id="WP_015180162.1">
    <property type="nucleotide sequence ID" value="NC_019738.1"/>
</dbReference>
<evidence type="ECO:0000313" key="3">
    <source>
        <dbReference type="Proteomes" id="UP000010471"/>
    </source>
</evidence>
<reference evidence="2 3" key="1">
    <citation type="submission" date="2012-06" db="EMBL/GenBank/DDBJ databases">
        <title>Finished chromosome of genome of Microcoleus sp. PCC 7113.</title>
        <authorList>
            <consortium name="US DOE Joint Genome Institute"/>
            <person name="Gugger M."/>
            <person name="Coursin T."/>
            <person name="Rippka R."/>
            <person name="Tandeau De Marsac N."/>
            <person name="Huntemann M."/>
            <person name="Wei C.-L."/>
            <person name="Han J."/>
            <person name="Detter J.C."/>
            <person name="Han C."/>
            <person name="Tapia R."/>
            <person name="Chen A."/>
            <person name="Kyrpides N."/>
            <person name="Mavromatis K."/>
            <person name="Markowitz V."/>
            <person name="Szeto E."/>
            <person name="Ivanova N."/>
            <person name="Pagani I."/>
            <person name="Pati A."/>
            <person name="Goodwin L."/>
            <person name="Nordberg H.P."/>
            <person name="Cantor M.N."/>
            <person name="Hua S.X."/>
            <person name="Woyke T."/>
            <person name="Kerfeld C.A."/>
        </authorList>
    </citation>
    <scope>NUCLEOTIDE SEQUENCE [LARGE SCALE GENOMIC DNA]</scope>
    <source>
        <strain evidence="2 3">PCC 7113</strain>
    </source>
</reference>
<name>K9W701_9CYAN</name>
<feature type="transmembrane region" description="Helical" evidence="1">
    <location>
        <begin position="195"/>
        <end position="223"/>
    </location>
</feature>
<keyword evidence="3" id="KW-1185">Reference proteome</keyword>
<protein>
    <submittedName>
        <fullName evidence="2">Uncharacterized protein</fullName>
    </submittedName>
</protein>
<keyword evidence="1" id="KW-1133">Transmembrane helix</keyword>
<feature type="transmembrane region" description="Helical" evidence="1">
    <location>
        <begin position="156"/>
        <end position="174"/>
    </location>
</feature>
<sequence>MGEKIQTKAFLLFKIIFYTPLKYCLLFVLASILVSIYGSSTWWSALLSKALPVIFSTAIFTLIIRELWGNRSKLRFVVNIYFKSGVLSYFRALIIVAITITLGVVVYLLVPEFLRWGWGSLIFGNSGNVALQPLTTASQAGQKISEIHGSGFDYRWIFMIPVWMIFILGFPFWAEVEEKIFRQGVHSWKGITMSSIKFGLIHLIMGIPLCWALTLSVPGFLFACRYKYAYHRHLRQFKDEAKAQEAGVRASTADHAIYNAILITLSVALLLLAQGL</sequence>
<dbReference type="OrthoDB" id="443517at2"/>
<dbReference type="AlphaFoldDB" id="K9W701"/>
<keyword evidence="1" id="KW-0472">Membrane</keyword>
<gene>
    <name evidence="2" type="ORF">Mic7113_0055</name>
</gene>
<dbReference type="EMBL" id="CP003630">
    <property type="protein sequence ID" value="AFZ15998.1"/>
    <property type="molecule type" value="Genomic_DNA"/>
</dbReference>
<keyword evidence="1" id="KW-0812">Transmembrane</keyword>
<organism evidence="2 3">
    <name type="scientific">Allocoleopsis franciscana PCC 7113</name>
    <dbReference type="NCBI Taxonomy" id="1173027"/>
    <lineage>
        <taxon>Bacteria</taxon>
        <taxon>Bacillati</taxon>
        <taxon>Cyanobacteriota</taxon>
        <taxon>Cyanophyceae</taxon>
        <taxon>Coleofasciculales</taxon>
        <taxon>Coleofasciculaceae</taxon>
        <taxon>Allocoleopsis</taxon>
        <taxon>Allocoleopsis franciscana</taxon>
    </lineage>
</organism>
<proteinExistence type="predicted"/>
<feature type="transmembrane region" description="Helical" evidence="1">
    <location>
        <begin position="89"/>
        <end position="110"/>
    </location>
</feature>